<dbReference type="InterPro" id="IPR014812">
    <property type="entry name" value="Vps51"/>
</dbReference>
<comment type="subunit">
    <text evidence="3">Component of the Golgi-associated retrograde protein (GARP) complex.</text>
</comment>
<comment type="similarity">
    <text evidence="1 3">Belongs to the VPS51 family.</text>
</comment>
<dbReference type="GO" id="GO:0042147">
    <property type="term" value="P:retrograde transport, endosome to Golgi"/>
    <property type="evidence" value="ECO:0007669"/>
    <property type="project" value="UniProtKB-UniRule"/>
</dbReference>
<dbReference type="GO" id="GO:0005829">
    <property type="term" value="C:cytosol"/>
    <property type="evidence" value="ECO:0007669"/>
    <property type="project" value="GOC"/>
</dbReference>
<dbReference type="GO" id="GO:0015031">
    <property type="term" value="P:protein transport"/>
    <property type="evidence" value="ECO:0007669"/>
    <property type="project" value="UniProtKB-UniRule"/>
</dbReference>
<dbReference type="AlphaFoldDB" id="A0AAV5WB75"/>
<dbReference type="Pfam" id="PF08700">
    <property type="entry name" value="VPS51_Exo84_N"/>
    <property type="match status" value="1"/>
</dbReference>
<dbReference type="EMBL" id="BTSY01000005">
    <property type="protein sequence ID" value="GMT29156.1"/>
    <property type="molecule type" value="Genomic_DNA"/>
</dbReference>
<dbReference type="GO" id="GO:0016020">
    <property type="term" value="C:membrane"/>
    <property type="evidence" value="ECO:0007669"/>
    <property type="project" value="TreeGrafter"/>
</dbReference>
<dbReference type="GO" id="GO:1990745">
    <property type="term" value="C:EARP complex"/>
    <property type="evidence" value="ECO:0007669"/>
    <property type="project" value="TreeGrafter"/>
</dbReference>
<name>A0AAV5WB75_9BILA</name>
<evidence type="ECO:0000256" key="2">
    <source>
        <dbReference type="ARBA" id="ARBA00016122"/>
    </source>
</evidence>
<feature type="non-terminal residue" evidence="5">
    <location>
        <position position="1"/>
    </location>
</feature>
<keyword evidence="3" id="KW-0813">Transport</keyword>
<sequence length="698" mass="76934">LFILSMSTKPGILDLTSPQFDVDAYVSKLLKEKSLDALVAEEEQMVNCVRRLDSDVHQIVYENYNKFLTATSSVRKIEKEFKHLDSEMQSLGKSMSSISRLVNELSPVIDGKKGKASTLARSYRTVHAVQFVSELPATLQSLLDEHQYSELVRLYLKADNSLKPYVDVPNVAEVLDKVKEIVAVAETELRARVGASASSVEAAGEAISLLSRLGVPEDQLRNSLIEAAQATLRRDLDNLSSSPADVLELVGEACSSFLPDLTLCSSLYKSHFPSTKEEMITSLRPLLDGLNERIRQALLTAKPHDTALTVRSLDRYYSKCSALSQHLPELDNLRACTDLVNEISSREVKLCRETIRSEFSSSISSIRETLVVDSRSALPTLISSLLGSALLQIKTALAHLLLFTASDVAFSSSPQSSSSFRAPFARLVYEEVLVGANKDASSVCLSTCSSHASSQPSLALILALFAHEWVTKNTQLEVLCREQFSIGSEEAREMSREDEISALWRSAAHQMLTQYVQQTAVTVGDPWCNALAVVNTPTQPRGVSLATKRMREEMRQLADTVASVFGEETRRESRQQKGTKQVTMPSETLKDSLWSERVDLHATVHFKKTSMLVAIAKGVLKSGVEGVRMNTLGSYAMQQIQVDVAYLQDSFSVLIGDDALLTSLFDSILSSSLRRCANPQLLHPNVVTSLMADDDMEK</sequence>
<dbReference type="GO" id="GO:0007041">
    <property type="term" value="P:lysosomal transport"/>
    <property type="evidence" value="ECO:0007669"/>
    <property type="project" value="TreeGrafter"/>
</dbReference>
<comment type="caution">
    <text evidence="5">The sequence shown here is derived from an EMBL/GenBank/DDBJ whole genome shotgun (WGS) entry which is preliminary data.</text>
</comment>
<dbReference type="GO" id="GO:0048193">
    <property type="term" value="P:Golgi vesicle transport"/>
    <property type="evidence" value="ECO:0007669"/>
    <property type="project" value="TreeGrafter"/>
</dbReference>
<accession>A0AAV5WB75</accession>
<protein>
    <recommendedName>
        <fullName evidence="2 3">Vacuolar protein sorting-associated protein 51 homolog</fullName>
    </recommendedName>
</protein>
<keyword evidence="6" id="KW-1185">Reference proteome</keyword>
<evidence type="ECO:0000256" key="1">
    <source>
        <dbReference type="ARBA" id="ARBA00006080"/>
    </source>
</evidence>
<dbReference type="PANTHER" id="PTHR15954">
    <property type="entry name" value="VACUOLAR PROTEIN SORTING-ASSOCIATED PROTEIN 51 HOMOLOG"/>
    <property type="match status" value="1"/>
</dbReference>
<proteinExistence type="inferred from homology"/>
<gene>
    <name evidence="5" type="ORF">PFISCL1PPCAC_20453</name>
</gene>
<comment type="subcellular location">
    <subcellularLocation>
        <location evidence="3">Golgi apparatus</location>
        <location evidence="3">trans-Golgi network</location>
    </subcellularLocation>
</comment>
<dbReference type="GO" id="GO:0032456">
    <property type="term" value="P:endocytic recycling"/>
    <property type="evidence" value="ECO:0007669"/>
    <property type="project" value="TreeGrafter"/>
</dbReference>
<feature type="compositionally biased region" description="Polar residues" evidence="4">
    <location>
        <begin position="576"/>
        <end position="586"/>
    </location>
</feature>
<evidence type="ECO:0000313" key="5">
    <source>
        <dbReference type="EMBL" id="GMT29156.1"/>
    </source>
</evidence>
<organism evidence="5 6">
    <name type="scientific">Pristionchus fissidentatus</name>
    <dbReference type="NCBI Taxonomy" id="1538716"/>
    <lineage>
        <taxon>Eukaryota</taxon>
        <taxon>Metazoa</taxon>
        <taxon>Ecdysozoa</taxon>
        <taxon>Nematoda</taxon>
        <taxon>Chromadorea</taxon>
        <taxon>Rhabditida</taxon>
        <taxon>Rhabditina</taxon>
        <taxon>Diplogasteromorpha</taxon>
        <taxon>Diplogasteroidea</taxon>
        <taxon>Neodiplogasteridae</taxon>
        <taxon>Pristionchus</taxon>
    </lineage>
</organism>
<reference evidence="5" key="1">
    <citation type="submission" date="2023-10" db="EMBL/GenBank/DDBJ databases">
        <title>Genome assembly of Pristionchus species.</title>
        <authorList>
            <person name="Yoshida K."/>
            <person name="Sommer R.J."/>
        </authorList>
    </citation>
    <scope>NUCLEOTIDE SEQUENCE</scope>
    <source>
        <strain evidence="5">RS5133</strain>
    </source>
</reference>
<keyword evidence="3" id="KW-0445">Lipid transport</keyword>
<feature type="region of interest" description="Disordered" evidence="4">
    <location>
        <begin position="565"/>
        <end position="586"/>
    </location>
</feature>
<dbReference type="PANTHER" id="PTHR15954:SF4">
    <property type="entry name" value="VACUOLAR PROTEIN SORTING-ASSOCIATED PROTEIN 51 HOMOLOG"/>
    <property type="match status" value="1"/>
</dbReference>
<evidence type="ECO:0000256" key="3">
    <source>
        <dbReference type="RuleBase" id="RU368010"/>
    </source>
</evidence>
<comment type="function">
    <text evidence="3">Acts as component of the GARP complex that is involved in retrograde transport from early and late endosomes to the trans-Golgi network (TGN).</text>
</comment>
<dbReference type="GO" id="GO:0006869">
    <property type="term" value="P:lipid transport"/>
    <property type="evidence" value="ECO:0007669"/>
    <property type="project" value="UniProtKB-UniRule"/>
</dbReference>
<keyword evidence="3" id="KW-0333">Golgi apparatus</keyword>
<evidence type="ECO:0000256" key="4">
    <source>
        <dbReference type="SAM" id="MobiDB-lite"/>
    </source>
</evidence>
<keyword evidence="3" id="KW-0653">Protein transport</keyword>
<dbReference type="Proteomes" id="UP001432322">
    <property type="component" value="Unassembled WGS sequence"/>
</dbReference>
<dbReference type="GO" id="GO:0000938">
    <property type="term" value="C:GARP complex"/>
    <property type="evidence" value="ECO:0007669"/>
    <property type="project" value="UniProtKB-UniRule"/>
</dbReference>
<evidence type="ECO:0000313" key="6">
    <source>
        <dbReference type="Proteomes" id="UP001432322"/>
    </source>
</evidence>
<dbReference type="GO" id="GO:0007030">
    <property type="term" value="P:Golgi organization"/>
    <property type="evidence" value="ECO:0007669"/>
    <property type="project" value="UniProtKB-UniRule"/>
</dbReference>